<dbReference type="Proteomes" id="UP000693970">
    <property type="component" value="Unassembled WGS sequence"/>
</dbReference>
<reference evidence="3" key="2">
    <citation type="submission" date="2021-04" db="EMBL/GenBank/DDBJ databases">
        <authorList>
            <person name="Podell S."/>
        </authorList>
    </citation>
    <scope>NUCLEOTIDE SEQUENCE</scope>
    <source>
        <strain evidence="3">Hildebrandi</strain>
    </source>
</reference>
<organism evidence="3 4">
    <name type="scientific">Nitzschia inconspicua</name>
    <dbReference type="NCBI Taxonomy" id="303405"/>
    <lineage>
        <taxon>Eukaryota</taxon>
        <taxon>Sar</taxon>
        <taxon>Stramenopiles</taxon>
        <taxon>Ochrophyta</taxon>
        <taxon>Bacillariophyta</taxon>
        <taxon>Bacillariophyceae</taxon>
        <taxon>Bacillariophycidae</taxon>
        <taxon>Bacillariales</taxon>
        <taxon>Bacillariaceae</taxon>
        <taxon>Nitzschia</taxon>
    </lineage>
</organism>
<keyword evidence="1" id="KW-0812">Transmembrane</keyword>
<name>A0A9K3KGU3_9STRA</name>
<dbReference type="EMBL" id="JAGRRH010000024">
    <property type="protein sequence ID" value="KAG7343310.1"/>
    <property type="molecule type" value="Genomic_DNA"/>
</dbReference>
<evidence type="ECO:0000313" key="4">
    <source>
        <dbReference type="Proteomes" id="UP000693970"/>
    </source>
</evidence>
<accession>A0A9K3KGU3</accession>
<comment type="caution">
    <text evidence="3">The sequence shown here is derived from an EMBL/GenBank/DDBJ whole genome shotgun (WGS) entry which is preliminary data.</text>
</comment>
<feature type="signal peptide" evidence="2">
    <location>
        <begin position="1"/>
        <end position="28"/>
    </location>
</feature>
<feature type="chain" id="PRO_5039914116" description="Transmembrane protein" evidence="2">
    <location>
        <begin position="29"/>
        <end position="144"/>
    </location>
</feature>
<protein>
    <recommendedName>
        <fullName evidence="5">Transmembrane protein</fullName>
    </recommendedName>
</protein>
<evidence type="ECO:0000256" key="1">
    <source>
        <dbReference type="SAM" id="Phobius"/>
    </source>
</evidence>
<evidence type="ECO:0000313" key="3">
    <source>
        <dbReference type="EMBL" id="KAG7343310.1"/>
    </source>
</evidence>
<dbReference type="AlphaFoldDB" id="A0A9K3KGU3"/>
<dbReference type="OrthoDB" id="204467at2759"/>
<gene>
    <name evidence="3" type="ORF">IV203_021255</name>
</gene>
<keyword evidence="4" id="KW-1185">Reference proteome</keyword>
<keyword evidence="1" id="KW-1133">Transmembrane helix</keyword>
<keyword evidence="2" id="KW-0732">Signal</keyword>
<reference evidence="3" key="1">
    <citation type="journal article" date="2021" name="Sci. Rep.">
        <title>Diploid genomic architecture of Nitzschia inconspicua, an elite biomass production diatom.</title>
        <authorList>
            <person name="Oliver A."/>
            <person name="Podell S."/>
            <person name="Pinowska A."/>
            <person name="Traller J.C."/>
            <person name="Smith S.R."/>
            <person name="McClure R."/>
            <person name="Beliaev A."/>
            <person name="Bohutskyi P."/>
            <person name="Hill E.A."/>
            <person name="Rabines A."/>
            <person name="Zheng H."/>
            <person name="Allen L.Z."/>
            <person name="Kuo A."/>
            <person name="Grigoriev I.V."/>
            <person name="Allen A.E."/>
            <person name="Hazlebeck D."/>
            <person name="Allen E.E."/>
        </authorList>
    </citation>
    <scope>NUCLEOTIDE SEQUENCE</scope>
    <source>
        <strain evidence="3">Hildebrandi</strain>
    </source>
</reference>
<evidence type="ECO:0008006" key="5">
    <source>
        <dbReference type="Google" id="ProtNLM"/>
    </source>
</evidence>
<evidence type="ECO:0000256" key="2">
    <source>
        <dbReference type="SAM" id="SignalP"/>
    </source>
</evidence>
<proteinExistence type="predicted"/>
<feature type="transmembrane region" description="Helical" evidence="1">
    <location>
        <begin position="119"/>
        <end position="139"/>
    </location>
</feature>
<keyword evidence="1" id="KW-0472">Membrane</keyword>
<sequence length="144" mass="16090">MKNAAIFTVVVSLFLVSLVVSFAPSTRAFNGRMTSRSKTQSTTSFSAIPVDIAHVEMTTQLAVPTMQQQQSALTDGVRNYVNNLPSKFGETSSMTVSLKDRPPPPTKEELAAKKRNFNLWFWGGGFVAPFLATFYYFGFKFWEK</sequence>